<evidence type="ECO:0000313" key="3">
    <source>
        <dbReference type="EMBL" id="JAG12991.1"/>
    </source>
</evidence>
<name>A0A0A9X2J5_LYGHE</name>
<protein>
    <submittedName>
        <fullName evidence="4">Membrin-12</fullName>
    </submittedName>
</protein>
<gene>
    <name evidence="4" type="primary">MEMB12_1</name>
    <name evidence="3" type="synonym">MEMB12_0</name>
    <name evidence="5" type="synonym">MEMB12_2</name>
    <name evidence="2" type="synonym">MEMB12_3</name>
    <name evidence="5" type="ORF">CM83_18572</name>
    <name evidence="3" type="ORF">CM83_18581</name>
    <name evidence="4" type="ORF">CM83_18586</name>
    <name evidence="2" type="ORF">CM83_18609</name>
</gene>
<evidence type="ECO:0000313" key="5">
    <source>
        <dbReference type="EMBL" id="JAG42074.1"/>
    </source>
</evidence>
<evidence type="ECO:0000313" key="4">
    <source>
        <dbReference type="EMBL" id="JAG12998.1"/>
    </source>
</evidence>
<keyword evidence="1" id="KW-0812">Transmembrane</keyword>
<dbReference type="Pfam" id="PF12352">
    <property type="entry name" value="V-SNARE_C"/>
    <property type="match status" value="1"/>
</dbReference>
<keyword evidence="1" id="KW-1133">Transmembrane helix</keyword>
<feature type="transmembrane region" description="Helical" evidence="1">
    <location>
        <begin position="92"/>
        <end position="113"/>
    </location>
</feature>
<accession>A0A0A9X2J5</accession>
<dbReference type="EMBL" id="GBHO01001530">
    <property type="protein sequence ID" value="JAG42074.1"/>
    <property type="molecule type" value="Transcribed_RNA"/>
</dbReference>
<dbReference type="EMBL" id="GBHO01030606">
    <property type="protein sequence ID" value="JAG12998.1"/>
    <property type="molecule type" value="Transcribed_RNA"/>
</dbReference>
<reference evidence="4" key="1">
    <citation type="journal article" date="2014" name="PLoS ONE">
        <title>Transcriptome-Based Identification of ABC Transporters in the Western Tarnished Plant Bug Lygus hesperus.</title>
        <authorList>
            <person name="Hull J.J."/>
            <person name="Chaney K."/>
            <person name="Geib S.M."/>
            <person name="Fabrick J.A."/>
            <person name="Brent C.S."/>
            <person name="Walsh D."/>
            <person name="Lavine L.C."/>
        </authorList>
    </citation>
    <scope>NUCLEOTIDE SEQUENCE</scope>
</reference>
<evidence type="ECO:0000313" key="2">
    <source>
        <dbReference type="EMBL" id="JAG06258.1"/>
    </source>
</evidence>
<dbReference type="EMBL" id="GBHO01030613">
    <property type="protein sequence ID" value="JAG12991.1"/>
    <property type="molecule type" value="Transcribed_RNA"/>
</dbReference>
<evidence type="ECO:0000256" key="1">
    <source>
        <dbReference type="SAM" id="Phobius"/>
    </source>
</evidence>
<dbReference type="AlphaFoldDB" id="A0A0A9X2J5"/>
<proteinExistence type="predicted"/>
<sequence length="115" mass="13139">MEQSLGDMEEGQALTGSGEQKLYYQGRENDMLTGSLHVVDTTLQTAYESFESLLRQKDVFKGIHRKILDTASFLGISKNTLRYIERREGVNAVVLAAGILLTLLITLLAWYWWRR</sequence>
<reference evidence="4" key="2">
    <citation type="submission" date="2014-07" db="EMBL/GenBank/DDBJ databases">
        <authorList>
            <person name="Hull J."/>
        </authorList>
    </citation>
    <scope>NUCLEOTIDE SEQUENCE</scope>
</reference>
<keyword evidence="1" id="KW-0472">Membrane</keyword>
<organism evidence="4">
    <name type="scientific">Lygus hesperus</name>
    <name type="common">Western plant bug</name>
    <dbReference type="NCBI Taxonomy" id="30085"/>
    <lineage>
        <taxon>Eukaryota</taxon>
        <taxon>Metazoa</taxon>
        <taxon>Ecdysozoa</taxon>
        <taxon>Arthropoda</taxon>
        <taxon>Hexapoda</taxon>
        <taxon>Insecta</taxon>
        <taxon>Pterygota</taxon>
        <taxon>Neoptera</taxon>
        <taxon>Paraneoptera</taxon>
        <taxon>Hemiptera</taxon>
        <taxon>Heteroptera</taxon>
        <taxon>Panheteroptera</taxon>
        <taxon>Cimicomorpha</taxon>
        <taxon>Miridae</taxon>
        <taxon>Mirini</taxon>
        <taxon>Lygus</taxon>
    </lineage>
</organism>
<dbReference type="EMBL" id="GBHO01037346">
    <property type="protein sequence ID" value="JAG06258.1"/>
    <property type="molecule type" value="Transcribed_RNA"/>
</dbReference>